<dbReference type="PANTHER" id="PTHR38925:SF1">
    <property type="entry name" value="PROTEIN, PUTATIVE-RELATED"/>
    <property type="match status" value="1"/>
</dbReference>
<dbReference type="EMBL" id="BPVZ01000009">
    <property type="protein sequence ID" value="GKU95554.1"/>
    <property type="molecule type" value="Genomic_DNA"/>
</dbReference>
<evidence type="ECO:0000313" key="2">
    <source>
        <dbReference type="Proteomes" id="UP001054252"/>
    </source>
</evidence>
<proteinExistence type="predicted"/>
<protein>
    <recommendedName>
        <fullName evidence="3">Secreted protein</fullName>
    </recommendedName>
</protein>
<dbReference type="PANTHER" id="PTHR38925">
    <property type="entry name" value="PROTEIN, PUTATIVE-RELATED"/>
    <property type="match status" value="1"/>
</dbReference>
<evidence type="ECO:0008006" key="3">
    <source>
        <dbReference type="Google" id="ProtNLM"/>
    </source>
</evidence>
<dbReference type="Proteomes" id="UP001054252">
    <property type="component" value="Unassembled WGS sequence"/>
</dbReference>
<name>A0AAV5IB52_9ROSI</name>
<dbReference type="AlphaFoldDB" id="A0AAV5IB52"/>
<sequence length="112" mass="12501">MGLHLVALAKLKLLGPCHNISPLLASLVCPFVIRVACSLRSVRRTYFDLLYASRLFFFQMGRIAFDAEPGPGNGSRWRRAVRLVCQRVTDVGRLPASQSEEVSFHTLTILSL</sequence>
<keyword evidence="2" id="KW-1185">Reference proteome</keyword>
<evidence type="ECO:0000313" key="1">
    <source>
        <dbReference type="EMBL" id="GKU95554.1"/>
    </source>
</evidence>
<reference evidence="1 2" key="1">
    <citation type="journal article" date="2021" name="Commun. Biol.">
        <title>The genome of Shorea leprosula (Dipterocarpaceae) highlights the ecological relevance of drought in aseasonal tropical rainforests.</title>
        <authorList>
            <person name="Ng K.K.S."/>
            <person name="Kobayashi M.J."/>
            <person name="Fawcett J.A."/>
            <person name="Hatakeyama M."/>
            <person name="Paape T."/>
            <person name="Ng C.H."/>
            <person name="Ang C.C."/>
            <person name="Tnah L.H."/>
            <person name="Lee C.T."/>
            <person name="Nishiyama T."/>
            <person name="Sese J."/>
            <person name="O'Brien M.J."/>
            <person name="Copetti D."/>
            <person name="Mohd Noor M.I."/>
            <person name="Ong R.C."/>
            <person name="Putra M."/>
            <person name="Sireger I.Z."/>
            <person name="Indrioko S."/>
            <person name="Kosugi Y."/>
            <person name="Izuno A."/>
            <person name="Isagi Y."/>
            <person name="Lee S.L."/>
            <person name="Shimizu K.K."/>
        </authorList>
    </citation>
    <scope>NUCLEOTIDE SEQUENCE [LARGE SCALE GENOMIC DNA]</scope>
    <source>
        <strain evidence="1">214</strain>
    </source>
</reference>
<comment type="caution">
    <text evidence="1">The sequence shown here is derived from an EMBL/GenBank/DDBJ whole genome shotgun (WGS) entry which is preliminary data.</text>
</comment>
<accession>A0AAV5IB52</accession>
<organism evidence="1 2">
    <name type="scientific">Rubroshorea leprosula</name>
    <dbReference type="NCBI Taxonomy" id="152421"/>
    <lineage>
        <taxon>Eukaryota</taxon>
        <taxon>Viridiplantae</taxon>
        <taxon>Streptophyta</taxon>
        <taxon>Embryophyta</taxon>
        <taxon>Tracheophyta</taxon>
        <taxon>Spermatophyta</taxon>
        <taxon>Magnoliopsida</taxon>
        <taxon>eudicotyledons</taxon>
        <taxon>Gunneridae</taxon>
        <taxon>Pentapetalae</taxon>
        <taxon>rosids</taxon>
        <taxon>malvids</taxon>
        <taxon>Malvales</taxon>
        <taxon>Dipterocarpaceae</taxon>
        <taxon>Rubroshorea</taxon>
    </lineage>
</organism>
<gene>
    <name evidence="1" type="ORF">SLEP1_g8899</name>
</gene>